<proteinExistence type="predicted"/>
<evidence type="ECO:0000259" key="2">
    <source>
        <dbReference type="Pfam" id="PF14291"/>
    </source>
</evidence>
<feature type="domain" description="HAT C-terminal dimerisation" evidence="1">
    <location>
        <begin position="528"/>
        <end position="597"/>
    </location>
</feature>
<dbReference type="Proteomes" id="UP001148838">
    <property type="component" value="Unassembled WGS sequence"/>
</dbReference>
<accession>A0ABQ8S915</accession>
<dbReference type="SUPFAM" id="SSF53098">
    <property type="entry name" value="Ribonuclease H-like"/>
    <property type="match status" value="1"/>
</dbReference>
<evidence type="ECO:0000259" key="1">
    <source>
        <dbReference type="Pfam" id="PF05699"/>
    </source>
</evidence>
<sequence length="628" mass="71518">MSPGSSTESYPAFARIGLRENPGKNLNQVTCPDRDSNPGHLVSQPDALTVTPQVKRLSVSVLLCECFIDRFNMSEKKDKSYTRKFRKEWSVDHLSDLTKRFFKGADHASLLRLHRTKCSGLIRNILFQHFKSELQSDIDSGHFSLLIDESTDISVIKLLAVCIVYYSKQQNTIVSTFLGIVELEQGNADCIVSAIKSFLSDYGLDIKQMRGVGTDNASVMVGINNGVYQKLKQEVGNLVLIPCVCHSVQLAVSSAAEMLPRNVEFLISETYSWFSKSSSRQITYRFLFQAINDGADPLKIVQQSNTRWLSIEVAVSRILNQWLELQTHFETSRLQNKCYTAELLYGMYCDVINKLYLVFLKPYLEECQKVNKSFQSSTADPSKILKDLILLIVGITRRIVVPGYRGDLLTVEVRKYKSPNIFPGHEVEILLTDLKKDNKTSPDNEKVFRNRCENFLFCLADELQRRLPRNVQVLQKVSLIAPEQCLRVVKEIIIPLAKELGLTGNIITKIDFQWSKLTTVQWQNVTNTIEFWHEIASYKDASSQNPFQELSDFAMMILVLPWSNADVERAFSMLNNVKTSLRNRLKTNMVNSILTVRAGLKRVKNAVMTIPYQTMFSTKLAQWQRTAA</sequence>
<dbReference type="PANTHER" id="PTHR37162">
    <property type="entry name" value="HAT FAMILY DIMERISATION DOMAINCONTAINING PROTEIN-RELATED"/>
    <property type="match status" value="1"/>
</dbReference>
<evidence type="ECO:0000313" key="4">
    <source>
        <dbReference type="Proteomes" id="UP001148838"/>
    </source>
</evidence>
<dbReference type="InterPro" id="IPR012337">
    <property type="entry name" value="RNaseH-like_sf"/>
</dbReference>
<organism evidence="3 4">
    <name type="scientific">Periplaneta americana</name>
    <name type="common">American cockroach</name>
    <name type="synonym">Blatta americana</name>
    <dbReference type="NCBI Taxonomy" id="6978"/>
    <lineage>
        <taxon>Eukaryota</taxon>
        <taxon>Metazoa</taxon>
        <taxon>Ecdysozoa</taxon>
        <taxon>Arthropoda</taxon>
        <taxon>Hexapoda</taxon>
        <taxon>Insecta</taxon>
        <taxon>Pterygota</taxon>
        <taxon>Neoptera</taxon>
        <taxon>Polyneoptera</taxon>
        <taxon>Dictyoptera</taxon>
        <taxon>Blattodea</taxon>
        <taxon>Blattoidea</taxon>
        <taxon>Blattidae</taxon>
        <taxon>Blattinae</taxon>
        <taxon>Periplaneta</taxon>
    </lineage>
</organism>
<keyword evidence="4" id="KW-1185">Reference proteome</keyword>
<dbReference type="InterPro" id="IPR008906">
    <property type="entry name" value="HATC_C_dom"/>
</dbReference>
<reference evidence="3 4" key="1">
    <citation type="journal article" date="2022" name="Allergy">
        <title>Genome assembly and annotation of Periplaneta americana reveal a comprehensive cockroach allergen profile.</title>
        <authorList>
            <person name="Wang L."/>
            <person name="Xiong Q."/>
            <person name="Saelim N."/>
            <person name="Wang L."/>
            <person name="Nong W."/>
            <person name="Wan A.T."/>
            <person name="Shi M."/>
            <person name="Liu X."/>
            <person name="Cao Q."/>
            <person name="Hui J.H.L."/>
            <person name="Sookrung N."/>
            <person name="Leung T.F."/>
            <person name="Tungtrongchitr A."/>
            <person name="Tsui S.K.W."/>
        </authorList>
    </citation>
    <scope>NUCLEOTIDE SEQUENCE [LARGE SCALE GENOMIC DNA]</scope>
    <source>
        <strain evidence="3">PWHHKU_190912</strain>
    </source>
</reference>
<gene>
    <name evidence="3" type="ORF">ANN_22597</name>
</gene>
<comment type="caution">
    <text evidence="3">The sequence shown here is derived from an EMBL/GenBank/DDBJ whole genome shotgun (WGS) entry which is preliminary data.</text>
</comment>
<dbReference type="Pfam" id="PF14291">
    <property type="entry name" value="DUF4371"/>
    <property type="match status" value="1"/>
</dbReference>
<feature type="domain" description="DUF4371" evidence="2">
    <location>
        <begin position="135"/>
        <end position="226"/>
    </location>
</feature>
<dbReference type="EMBL" id="JAJSOF020000033">
    <property type="protein sequence ID" value="KAJ4430381.1"/>
    <property type="molecule type" value="Genomic_DNA"/>
</dbReference>
<dbReference type="Pfam" id="PF05699">
    <property type="entry name" value="Dimer_Tnp_hAT"/>
    <property type="match status" value="1"/>
</dbReference>
<evidence type="ECO:0008006" key="5">
    <source>
        <dbReference type="Google" id="ProtNLM"/>
    </source>
</evidence>
<protein>
    <recommendedName>
        <fullName evidence="5">DUF4371 domain-containing protein</fullName>
    </recommendedName>
</protein>
<name>A0ABQ8S915_PERAM</name>
<evidence type="ECO:0000313" key="3">
    <source>
        <dbReference type="EMBL" id="KAJ4430381.1"/>
    </source>
</evidence>
<dbReference type="PANTHER" id="PTHR37162:SF1">
    <property type="entry name" value="BED-TYPE DOMAIN-CONTAINING PROTEIN"/>
    <property type="match status" value="1"/>
</dbReference>
<dbReference type="InterPro" id="IPR025398">
    <property type="entry name" value="DUF4371"/>
</dbReference>